<evidence type="ECO:0000256" key="7">
    <source>
        <dbReference type="ARBA" id="ARBA00022679"/>
    </source>
</evidence>
<keyword evidence="9" id="KW-0028">Amino-acid biosynthesis</keyword>
<comment type="caution">
    <text evidence="9">Lacks conserved residue(s) required for the propagation of feature annotation.</text>
</comment>
<dbReference type="GO" id="GO:0008168">
    <property type="term" value="F:methyltransferase activity"/>
    <property type="evidence" value="ECO:0007669"/>
    <property type="project" value="UniProtKB-KW"/>
</dbReference>
<comment type="function">
    <text evidence="9">Catalyzes the reversible interconversion of serine and glycine with a modified folate serving as the one-carbon carrier. Also exhibits a pteridine-independent aldolase activity toward beta-hydroxyamino acids, producing glycine and aldehydes, via a retro-aldol mechanism.</text>
</comment>
<dbReference type="Gene3D" id="3.40.640.10">
    <property type="entry name" value="Type I PLP-dependent aspartate aminotransferase-like (Major domain)"/>
    <property type="match status" value="1"/>
</dbReference>
<dbReference type="GO" id="GO:0030170">
    <property type="term" value="F:pyridoxal phosphate binding"/>
    <property type="evidence" value="ECO:0007669"/>
    <property type="project" value="UniProtKB-UniRule"/>
</dbReference>
<evidence type="ECO:0000256" key="2">
    <source>
        <dbReference type="ARBA" id="ARBA00004496"/>
    </source>
</evidence>
<dbReference type="PANTHER" id="PTHR11680:SF35">
    <property type="entry name" value="SERINE HYDROXYMETHYLTRANSFERASE 1"/>
    <property type="match status" value="1"/>
</dbReference>
<dbReference type="InterPro" id="IPR015422">
    <property type="entry name" value="PyrdxlP-dep_Trfase_small"/>
</dbReference>
<name>A0A7J4IYM0_9ARCH</name>
<keyword evidence="6 9" id="KW-0554">One-carbon metabolism</keyword>
<evidence type="ECO:0000256" key="4">
    <source>
        <dbReference type="ARBA" id="ARBA00011738"/>
    </source>
</evidence>
<keyword evidence="7 9" id="KW-0808">Transferase</keyword>
<dbReference type="FunFam" id="3.40.640.10:FF:000001">
    <property type="entry name" value="Serine hydroxymethyltransferase"/>
    <property type="match status" value="1"/>
</dbReference>
<evidence type="ECO:0000259" key="11">
    <source>
        <dbReference type="Pfam" id="PF00464"/>
    </source>
</evidence>
<dbReference type="GO" id="GO:0035999">
    <property type="term" value="P:tetrahydrofolate interconversion"/>
    <property type="evidence" value="ECO:0007669"/>
    <property type="project" value="InterPro"/>
</dbReference>
<proteinExistence type="inferred from homology"/>
<keyword evidence="5 9" id="KW-0963">Cytoplasm</keyword>
<comment type="subcellular location">
    <subcellularLocation>
        <location evidence="2 9">Cytoplasm</location>
    </subcellularLocation>
</comment>
<evidence type="ECO:0000256" key="9">
    <source>
        <dbReference type="HAMAP-Rule" id="MF_00051"/>
    </source>
</evidence>
<evidence type="ECO:0000256" key="6">
    <source>
        <dbReference type="ARBA" id="ARBA00022563"/>
    </source>
</evidence>
<gene>
    <name evidence="9" type="primary">glyA</name>
    <name evidence="12" type="ORF">HA254_01875</name>
</gene>
<comment type="pathway">
    <text evidence="9">Amino-acid biosynthesis; glycine biosynthesis; glycine from L-serine: step 1/1.</text>
</comment>
<organism evidence="12 13">
    <name type="scientific">Candidatus Iainarchaeum sp</name>
    <dbReference type="NCBI Taxonomy" id="3101447"/>
    <lineage>
        <taxon>Archaea</taxon>
        <taxon>Candidatus Iainarchaeota</taxon>
        <taxon>Candidatus Iainarchaeia</taxon>
        <taxon>Candidatus Iainarchaeales</taxon>
        <taxon>Candidatus Iainarchaeaceae</taxon>
        <taxon>Candidatus Iainarchaeum</taxon>
    </lineage>
</organism>
<dbReference type="InterPro" id="IPR049943">
    <property type="entry name" value="Ser_HO-MeTrfase-like"/>
</dbReference>
<dbReference type="Proteomes" id="UP000565078">
    <property type="component" value="Unassembled WGS sequence"/>
</dbReference>
<comment type="cofactor">
    <cofactor evidence="1 9 10">
        <name>pyridoxal 5'-phosphate</name>
        <dbReference type="ChEBI" id="CHEBI:597326"/>
    </cofactor>
</comment>
<dbReference type="GO" id="GO:0019264">
    <property type="term" value="P:glycine biosynthetic process from serine"/>
    <property type="evidence" value="ECO:0007669"/>
    <property type="project" value="UniProtKB-UniRule"/>
</dbReference>
<dbReference type="InterPro" id="IPR019798">
    <property type="entry name" value="Ser_HO-MeTrfase_PLP_BS"/>
</dbReference>
<dbReference type="PIRSF" id="PIRSF000412">
    <property type="entry name" value="SHMT"/>
    <property type="match status" value="1"/>
</dbReference>
<dbReference type="InterPro" id="IPR015424">
    <property type="entry name" value="PyrdxlP-dep_Trfase"/>
</dbReference>
<dbReference type="NCBIfam" id="NF000586">
    <property type="entry name" value="PRK00011.1"/>
    <property type="match status" value="1"/>
</dbReference>
<comment type="caution">
    <text evidence="12">The sequence shown here is derived from an EMBL/GenBank/DDBJ whole genome shotgun (WGS) entry which is preliminary data.</text>
</comment>
<dbReference type="HAMAP" id="MF_00051">
    <property type="entry name" value="SHMT"/>
    <property type="match status" value="1"/>
</dbReference>
<dbReference type="EC" id="2.1.2.-" evidence="9"/>
<dbReference type="UniPathway" id="UPA00288">
    <property type="reaction ID" value="UER01023"/>
</dbReference>
<feature type="modified residue" description="N6-(pyridoxal phosphate)lysine" evidence="9 10">
    <location>
        <position position="227"/>
    </location>
</feature>
<dbReference type="CDD" id="cd00378">
    <property type="entry name" value="SHMT"/>
    <property type="match status" value="1"/>
</dbReference>
<dbReference type="SUPFAM" id="SSF53383">
    <property type="entry name" value="PLP-dependent transferases"/>
    <property type="match status" value="1"/>
</dbReference>
<dbReference type="PROSITE" id="PS00096">
    <property type="entry name" value="SHMT"/>
    <property type="match status" value="1"/>
</dbReference>
<dbReference type="Pfam" id="PF00464">
    <property type="entry name" value="SHMT"/>
    <property type="match status" value="1"/>
</dbReference>
<protein>
    <recommendedName>
        <fullName evidence="9">Serine hydroxymethyltransferase</fullName>
        <shortName evidence="9">SHMT</shortName>
        <shortName evidence="9">Serine methylase</shortName>
        <ecNumber evidence="9">2.1.2.-</ecNumber>
    </recommendedName>
</protein>
<feature type="binding site" evidence="9">
    <location>
        <position position="119"/>
    </location>
    <ligand>
        <name>(6S)-5,6,7,8-tetrahydrofolate</name>
        <dbReference type="ChEBI" id="CHEBI:57453"/>
    </ligand>
</feature>
<dbReference type="InterPro" id="IPR039429">
    <property type="entry name" value="SHMT-like_dom"/>
</dbReference>
<evidence type="ECO:0000313" key="13">
    <source>
        <dbReference type="Proteomes" id="UP000565078"/>
    </source>
</evidence>
<feature type="site" description="Plays an important role in substrate specificity" evidence="9">
    <location>
        <position position="226"/>
    </location>
</feature>
<dbReference type="GO" id="GO:0005829">
    <property type="term" value="C:cytosol"/>
    <property type="evidence" value="ECO:0007669"/>
    <property type="project" value="TreeGrafter"/>
</dbReference>
<accession>A0A7J4IYM0</accession>
<comment type="similarity">
    <text evidence="3 9">Belongs to the SHMT family.</text>
</comment>
<evidence type="ECO:0000256" key="3">
    <source>
        <dbReference type="ARBA" id="ARBA00006376"/>
    </source>
</evidence>
<evidence type="ECO:0000256" key="8">
    <source>
        <dbReference type="ARBA" id="ARBA00022898"/>
    </source>
</evidence>
<comment type="subunit">
    <text evidence="4 9">Homodimer.</text>
</comment>
<dbReference type="InterPro" id="IPR015421">
    <property type="entry name" value="PyrdxlP-dep_Trfase_major"/>
</dbReference>
<keyword evidence="12" id="KW-0489">Methyltransferase</keyword>
<dbReference type="GO" id="GO:0032259">
    <property type="term" value="P:methylation"/>
    <property type="evidence" value="ECO:0007669"/>
    <property type="project" value="UniProtKB-KW"/>
</dbReference>
<evidence type="ECO:0000313" key="12">
    <source>
        <dbReference type="EMBL" id="HIH09395.1"/>
    </source>
</evidence>
<dbReference type="PANTHER" id="PTHR11680">
    <property type="entry name" value="SERINE HYDROXYMETHYLTRANSFERASE"/>
    <property type="match status" value="1"/>
</dbReference>
<dbReference type="Gene3D" id="3.90.1150.10">
    <property type="entry name" value="Aspartate Aminotransferase, domain 1"/>
    <property type="match status" value="1"/>
</dbReference>
<feature type="binding site" evidence="9">
    <location>
        <begin position="123"/>
        <end position="125"/>
    </location>
    <ligand>
        <name>(6S)-5,6,7,8-tetrahydrofolate</name>
        <dbReference type="ChEBI" id="CHEBI:57453"/>
    </ligand>
</feature>
<evidence type="ECO:0000256" key="10">
    <source>
        <dbReference type="PIRSR" id="PIRSR000412-50"/>
    </source>
</evidence>
<keyword evidence="8 9" id="KW-0663">Pyridoxal phosphate</keyword>
<dbReference type="InterPro" id="IPR001085">
    <property type="entry name" value="Ser_HO-MeTrfase"/>
</dbReference>
<feature type="domain" description="Serine hydroxymethyltransferase-like" evidence="11">
    <location>
        <begin position="6"/>
        <end position="389"/>
    </location>
</feature>
<evidence type="ECO:0000256" key="1">
    <source>
        <dbReference type="ARBA" id="ARBA00001933"/>
    </source>
</evidence>
<dbReference type="GO" id="GO:0004372">
    <property type="term" value="F:glycine hydroxymethyltransferase activity"/>
    <property type="evidence" value="ECO:0007669"/>
    <property type="project" value="UniProtKB-UniRule"/>
</dbReference>
<sequence>MVGKALKQSDKLIFGLIQKETKRQEDGLEMIPSENHSSRAVREALGSVFTDKYSEGYPRKRYYGGNEFVDEAETLAIERAKKLFGVEHVNVQPYSGSPANQSVYFALLNPGDTVMGQSLTAGGHLTHGWKVNFSGKIYNSVLYNVKPDGYLDIGEVRKLALEHRPKLIWVGATAYPREFPFEEFGKIADEAGAYLAADISHIAGLVAGGAHKSPVPFVHIVTTTTHKTLRGPRGAMVMVTRKGIEKDPELPSKIDKAVFPGLQGGPHDHQTAAIAVALGEALQPQFKKYARQIVENSKALAGSLMQNGIKLVSNGSENHLLLIDLTSFGKGKGLYGQCGLEKAGITVNKNTIPFDPSSPFYPSGIRLGTPALTTRGMREKEMKRIGKIIAETLKRCCAYEFPEEKERREAAIAQAKEKIENDRELVKLRGEVLKLCRKFPLHSK</sequence>
<dbReference type="EMBL" id="DUGC01000034">
    <property type="protein sequence ID" value="HIH09395.1"/>
    <property type="molecule type" value="Genomic_DNA"/>
</dbReference>
<evidence type="ECO:0000256" key="5">
    <source>
        <dbReference type="ARBA" id="ARBA00022490"/>
    </source>
</evidence>
<dbReference type="AlphaFoldDB" id="A0A7J4IYM0"/>
<feature type="binding site" evidence="9">
    <location>
        <begin position="358"/>
        <end position="360"/>
    </location>
    <ligand>
        <name>(6S)-5,6,7,8-tetrahydrofolate</name>
        <dbReference type="ChEBI" id="CHEBI:57453"/>
    </ligand>
</feature>
<reference evidence="13" key="1">
    <citation type="journal article" date="2020" name="bioRxiv">
        <title>A rank-normalized archaeal taxonomy based on genome phylogeny resolves widespread incomplete and uneven classifications.</title>
        <authorList>
            <person name="Rinke C."/>
            <person name="Chuvochina M."/>
            <person name="Mussig A.J."/>
            <person name="Chaumeil P.-A."/>
            <person name="Waite D.W."/>
            <person name="Whitman W.B."/>
            <person name="Parks D.H."/>
            <person name="Hugenholtz P."/>
        </authorList>
    </citation>
    <scope>NUCLEOTIDE SEQUENCE [LARGE SCALE GENOMIC DNA]</scope>
</reference>